<dbReference type="FunFam" id="3.20.20.70:FF:000138">
    <property type="entry name" value="NADPH dehydrogenase 1"/>
    <property type="match status" value="1"/>
</dbReference>
<dbReference type="InterPro" id="IPR001155">
    <property type="entry name" value="OxRdtase_FMN_N"/>
</dbReference>
<dbReference type="PANTHER" id="PTHR22893">
    <property type="entry name" value="NADH OXIDOREDUCTASE-RELATED"/>
    <property type="match status" value="1"/>
</dbReference>
<dbReference type="Pfam" id="PF00724">
    <property type="entry name" value="Oxidored_FMN"/>
    <property type="match status" value="1"/>
</dbReference>
<dbReference type="HOGENOM" id="CLU_012153_0_0_1"/>
<dbReference type="AlphaFoldDB" id="I2H2C4"/>
<comment type="cofactor">
    <cofactor evidence="1">
        <name>FMN</name>
        <dbReference type="ChEBI" id="CHEBI:58210"/>
    </cofactor>
</comment>
<keyword evidence="7" id="KW-1185">Reference proteome</keyword>
<evidence type="ECO:0000256" key="2">
    <source>
        <dbReference type="ARBA" id="ARBA00005979"/>
    </source>
</evidence>
<evidence type="ECO:0000313" key="6">
    <source>
        <dbReference type="EMBL" id="CCH60526.1"/>
    </source>
</evidence>
<gene>
    <name evidence="6" type="primary">TBLA0D00160</name>
    <name evidence="6" type="ORF">TBLA_0D00160</name>
</gene>
<feature type="domain" description="NADH:flavin oxidoreductase/NADH oxidase N-terminal" evidence="5">
    <location>
        <begin position="16"/>
        <end position="368"/>
    </location>
</feature>
<evidence type="ECO:0000259" key="5">
    <source>
        <dbReference type="Pfam" id="PF00724"/>
    </source>
</evidence>
<keyword evidence="4" id="KW-0560">Oxidoreductase</keyword>
<dbReference type="CDD" id="cd02933">
    <property type="entry name" value="OYE_like_FMN"/>
    <property type="match status" value="1"/>
</dbReference>
<comment type="similarity">
    <text evidence="2">Belongs to the NADH:flavin oxidoreductase/NADH oxidase family.</text>
</comment>
<keyword evidence="3" id="KW-0285">Flavoprotein</keyword>
<evidence type="ECO:0000256" key="3">
    <source>
        <dbReference type="ARBA" id="ARBA00022643"/>
    </source>
</evidence>
<name>I2H2C4_HENB6</name>
<sequence>MPFVEEFKPVALGDANLFKPIKVGNNELKHRAVFPPLTRRRAQHPDYVSHKEWTAKYYDQRSRREGILLITEAAFISRQAGGDDNVPVIWSKEQIAEWEKVFAAVHKNKSFIWPQLWALGWAADAKLMARDGLRYDGATDDVYGNDIHGEIAKENKVKIHGLTKDDMKQYIKDYVAAAKNCIAAGADGVEIHSANGYLLNQFLDINSNKRTDEYGGSIENRARFTLEVVDALIEAFGADKLSIRLSPYGVFNDISGGSNPLTVAQYAYVVGELEKRAQAGNRLAFIDLVEPRVTSPVLPEGEGEYTEGTNEFIYSIWKGVIIRAGNLAYHPEVAKEFLKDDRTLLAYGRIWISNPDIVDRLEKGLPSNKYNRDTFYTMSEEGYLDYPTCDEAVKSNDKKIISLCNCLLITFFYTYTIN</sequence>
<dbReference type="FunCoup" id="I2H2C4">
    <property type="interactions" value="928"/>
</dbReference>
<dbReference type="OrthoDB" id="276546at2759"/>
<organism evidence="6 7">
    <name type="scientific">Henningerozyma blattae (strain ATCC 34711 / CBS 6284 / DSM 70876 / NBRC 10599 / NRRL Y-10934 / UCD 77-7)</name>
    <name type="common">Yeast</name>
    <name type="synonym">Tetrapisispora blattae</name>
    <dbReference type="NCBI Taxonomy" id="1071380"/>
    <lineage>
        <taxon>Eukaryota</taxon>
        <taxon>Fungi</taxon>
        <taxon>Dikarya</taxon>
        <taxon>Ascomycota</taxon>
        <taxon>Saccharomycotina</taxon>
        <taxon>Saccharomycetes</taxon>
        <taxon>Saccharomycetales</taxon>
        <taxon>Saccharomycetaceae</taxon>
        <taxon>Henningerozyma</taxon>
    </lineage>
</organism>
<dbReference type="InterPro" id="IPR045247">
    <property type="entry name" value="Oye-like"/>
</dbReference>
<dbReference type="OMA" id="YRNDENH"/>
<protein>
    <recommendedName>
        <fullName evidence="5">NADH:flavin oxidoreductase/NADH oxidase N-terminal domain-containing protein</fullName>
    </recommendedName>
</protein>
<dbReference type="eggNOG" id="KOG0134">
    <property type="taxonomic scope" value="Eukaryota"/>
</dbReference>
<dbReference type="Gene3D" id="3.20.20.70">
    <property type="entry name" value="Aldolase class I"/>
    <property type="match status" value="1"/>
</dbReference>
<keyword evidence="3" id="KW-0288">FMN</keyword>
<dbReference type="PANTHER" id="PTHR22893:SF91">
    <property type="entry name" value="NADPH DEHYDROGENASE 2-RELATED"/>
    <property type="match status" value="1"/>
</dbReference>
<dbReference type="EMBL" id="HE806319">
    <property type="protein sequence ID" value="CCH60526.1"/>
    <property type="molecule type" value="Genomic_DNA"/>
</dbReference>
<dbReference type="GO" id="GO:0006915">
    <property type="term" value="P:apoptotic process"/>
    <property type="evidence" value="ECO:0007669"/>
    <property type="project" value="UniProtKB-ARBA"/>
</dbReference>
<reference evidence="6 7" key="1">
    <citation type="journal article" date="2011" name="Proc. Natl. Acad. Sci. U.S.A.">
        <title>Evolutionary erosion of yeast sex chromosomes by mating-type switching accidents.</title>
        <authorList>
            <person name="Gordon J.L."/>
            <person name="Armisen D."/>
            <person name="Proux-Wera E."/>
            <person name="Oheigeartaigh S.S."/>
            <person name="Byrne K.P."/>
            <person name="Wolfe K.H."/>
        </authorList>
    </citation>
    <scope>NUCLEOTIDE SEQUENCE [LARGE SCALE GENOMIC DNA]</scope>
    <source>
        <strain evidence="7">ATCC 34711 / CBS 6284 / DSM 70876 / NBRC 10599 / NRRL Y-10934 / UCD 77-7</strain>
    </source>
</reference>
<evidence type="ECO:0000256" key="1">
    <source>
        <dbReference type="ARBA" id="ARBA00001917"/>
    </source>
</evidence>
<evidence type="ECO:0000256" key="4">
    <source>
        <dbReference type="ARBA" id="ARBA00023002"/>
    </source>
</evidence>
<dbReference type="GO" id="GO:0003959">
    <property type="term" value="F:NADPH dehydrogenase activity"/>
    <property type="evidence" value="ECO:0007669"/>
    <property type="project" value="TreeGrafter"/>
</dbReference>
<dbReference type="KEGG" id="tbl:TBLA_0D00160"/>
<dbReference type="GO" id="GO:0010181">
    <property type="term" value="F:FMN binding"/>
    <property type="evidence" value="ECO:0007669"/>
    <property type="project" value="InterPro"/>
</dbReference>
<evidence type="ECO:0000313" key="7">
    <source>
        <dbReference type="Proteomes" id="UP000002866"/>
    </source>
</evidence>
<proteinExistence type="inferred from homology"/>
<dbReference type="InParanoid" id="I2H2C4"/>
<accession>I2H2C4</accession>
<dbReference type="InterPro" id="IPR013785">
    <property type="entry name" value="Aldolase_TIM"/>
</dbReference>
<dbReference type="RefSeq" id="XP_004180045.1">
    <property type="nucleotide sequence ID" value="XM_004179997.1"/>
</dbReference>
<dbReference type="SUPFAM" id="SSF51395">
    <property type="entry name" value="FMN-linked oxidoreductases"/>
    <property type="match status" value="1"/>
</dbReference>
<dbReference type="GeneID" id="14495630"/>
<dbReference type="Proteomes" id="UP000002866">
    <property type="component" value="Chromosome 4"/>
</dbReference>